<reference evidence="1 2" key="1">
    <citation type="submission" date="2018-07" db="EMBL/GenBank/DDBJ databases">
        <title>Diversity of Mesorhizobium strains in Brazil.</title>
        <authorList>
            <person name="Helene L.C.F."/>
            <person name="Dall'Agnol R."/>
            <person name="Delamuta J.R.M."/>
            <person name="Hungria M."/>
        </authorList>
    </citation>
    <scope>NUCLEOTIDE SEQUENCE [LARGE SCALE GENOMIC DNA]</scope>
    <source>
        <strain evidence="1 2">AC99b</strain>
    </source>
</reference>
<dbReference type="AlphaFoldDB" id="A0A330HQH0"/>
<comment type="caution">
    <text evidence="1">The sequence shown here is derived from an EMBL/GenBank/DDBJ whole genome shotgun (WGS) entry which is preliminary data.</text>
</comment>
<sequence>MHEDEGSTPDKFQAMLDVIARSEPSNASGQADFGRLRADAAKAAGVLIEFYGDAALERARLIERRSPQSHFARLVTAEVGRRGKPQPGS</sequence>
<organism evidence="1 2">
    <name type="scientific">Mesorhizobium hawassense</name>
    <dbReference type="NCBI Taxonomy" id="1209954"/>
    <lineage>
        <taxon>Bacteria</taxon>
        <taxon>Pseudomonadati</taxon>
        <taxon>Pseudomonadota</taxon>
        <taxon>Alphaproteobacteria</taxon>
        <taxon>Hyphomicrobiales</taxon>
        <taxon>Phyllobacteriaceae</taxon>
        <taxon>Mesorhizobium</taxon>
    </lineage>
</organism>
<evidence type="ECO:0000313" key="1">
    <source>
        <dbReference type="EMBL" id="RAZ90423.1"/>
    </source>
</evidence>
<dbReference type="EMBL" id="QMBP01000005">
    <property type="protein sequence ID" value="RAZ90423.1"/>
    <property type="molecule type" value="Genomic_DNA"/>
</dbReference>
<gene>
    <name evidence="1" type="ORF">DPM33_12925</name>
</gene>
<evidence type="ECO:0000313" key="2">
    <source>
        <dbReference type="Proteomes" id="UP000251558"/>
    </source>
</evidence>
<dbReference type="Proteomes" id="UP000251558">
    <property type="component" value="Unassembled WGS sequence"/>
</dbReference>
<protein>
    <submittedName>
        <fullName evidence="1">Uncharacterized protein</fullName>
    </submittedName>
</protein>
<dbReference type="RefSeq" id="WP_146770240.1">
    <property type="nucleotide sequence ID" value="NZ_QMBP01000005.1"/>
</dbReference>
<keyword evidence="2" id="KW-1185">Reference proteome</keyword>
<name>A0A330HQH0_9HYPH</name>
<accession>A0A330HQH0</accession>
<proteinExistence type="predicted"/>
<dbReference type="OrthoDB" id="8085043at2"/>